<dbReference type="Proteomes" id="UP000003688">
    <property type="component" value="Unassembled WGS sequence"/>
</dbReference>
<name>B9XHW0_PEDPL</name>
<comment type="caution">
    <text evidence="1">The sequence shown here is derived from an EMBL/GenBank/DDBJ whole genome shotgun (WGS) entry which is preliminary data.</text>
</comment>
<dbReference type="EMBL" id="ABOX02000016">
    <property type="protein sequence ID" value="EEF60453.1"/>
    <property type="molecule type" value="Genomic_DNA"/>
</dbReference>
<evidence type="ECO:0000313" key="1">
    <source>
        <dbReference type="EMBL" id="EEF60453.1"/>
    </source>
</evidence>
<proteinExistence type="predicted"/>
<keyword evidence="2" id="KW-1185">Reference proteome</keyword>
<gene>
    <name evidence="1" type="ORF">Cflav_PD3423</name>
</gene>
<evidence type="ECO:0000313" key="2">
    <source>
        <dbReference type="Proteomes" id="UP000003688"/>
    </source>
</evidence>
<organism evidence="1 2">
    <name type="scientific">Pedosphaera parvula (strain Ellin514)</name>
    <dbReference type="NCBI Taxonomy" id="320771"/>
    <lineage>
        <taxon>Bacteria</taxon>
        <taxon>Pseudomonadati</taxon>
        <taxon>Verrucomicrobiota</taxon>
        <taxon>Pedosphaerae</taxon>
        <taxon>Pedosphaerales</taxon>
        <taxon>Pedosphaeraceae</taxon>
        <taxon>Pedosphaera</taxon>
    </lineage>
</organism>
<reference evidence="1 2" key="1">
    <citation type="journal article" date="2011" name="J. Bacteriol.">
        <title>Genome sequence of 'Pedosphaera parvula' Ellin514, an aerobic Verrucomicrobial isolate from pasture soil.</title>
        <authorList>
            <person name="Kant R."/>
            <person name="van Passel M.W."/>
            <person name="Sangwan P."/>
            <person name="Palva A."/>
            <person name="Lucas S."/>
            <person name="Copeland A."/>
            <person name="Lapidus A."/>
            <person name="Glavina Del Rio T."/>
            <person name="Dalin E."/>
            <person name="Tice H."/>
            <person name="Bruce D."/>
            <person name="Goodwin L."/>
            <person name="Pitluck S."/>
            <person name="Chertkov O."/>
            <person name="Larimer F.W."/>
            <person name="Land M.L."/>
            <person name="Hauser L."/>
            <person name="Brettin T.S."/>
            <person name="Detter J.C."/>
            <person name="Han S."/>
            <person name="de Vos W.M."/>
            <person name="Janssen P.H."/>
            <person name="Smidt H."/>
        </authorList>
    </citation>
    <scope>NUCLEOTIDE SEQUENCE [LARGE SCALE GENOMIC DNA]</scope>
    <source>
        <strain evidence="1 2">Ellin514</strain>
    </source>
</reference>
<protein>
    <submittedName>
        <fullName evidence="1">Uncharacterized protein</fullName>
    </submittedName>
</protein>
<sequence>MLALAAMVVGGLAVVSGFFWLVYNPKPEEGYTDMQKAQEINCVNNMKQIGLCFRMWAGDNGDKNPFNVSTNQGGSMELCAVGKDGFDRNAWQHLLCMSNELSTPRVLACPKDPEHKYADGWAHLGATNVSYLVRSGTNIDETNPTNILAVCPVDGNTLYCDGHVVEGKHKYF</sequence>
<dbReference type="STRING" id="320771.Cflav_PD3423"/>
<accession>B9XHW0</accession>
<dbReference type="AlphaFoldDB" id="B9XHW0"/>